<dbReference type="Gramene" id="Os12t0562433-00">
    <property type="protein sequence ID" value="Os12t0562433-00"/>
    <property type="gene ID" value="Os12g0562433"/>
</dbReference>
<dbReference type="EMBL" id="AP014968">
    <property type="protein sequence ID" value="BAT17655.1"/>
    <property type="molecule type" value="Genomic_DNA"/>
</dbReference>
<keyword evidence="2" id="KW-1185">Reference proteome</keyword>
<dbReference type="OMA" id="LLHHTIC"/>
<name>A0A0P0YCC4_ORYSJ</name>
<accession>A0A0P0YCC4</accession>
<evidence type="ECO:0000313" key="2">
    <source>
        <dbReference type="Proteomes" id="UP000059680"/>
    </source>
</evidence>
<dbReference type="PaxDb" id="39947-A0A0P0YCC4"/>
<sequence>MLLRHVVLMNLDSQHSQLRDCQRECELLIPHRYPLILDCSSLLHHTICPHTSDPHLYICICIHHRHYSFMHYFVT</sequence>
<dbReference type="Proteomes" id="UP000059680">
    <property type="component" value="Chromosome 12"/>
</dbReference>
<dbReference type="InParanoid" id="A0A0P0YCC4"/>
<gene>
    <name evidence="1" type="ordered locus">Os12g0562433</name>
    <name evidence="1" type="ORF">OSNPB_120562433</name>
</gene>
<proteinExistence type="predicted"/>
<dbReference type="AlphaFoldDB" id="A0A0P0YCC4"/>
<protein>
    <submittedName>
        <fullName evidence="1">Os12g0562433 protein</fullName>
    </submittedName>
</protein>
<reference evidence="2" key="1">
    <citation type="journal article" date="2005" name="Nature">
        <title>The map-based sequence of the rice genome.</title>
        <authorList>
            <consortium name="International rice genome sequencing project (IRGSP)"/>
            <person name="Matsumoto T."/>
            <person name="Wu J."/>
            <person name="Kanamori H."/>
            <person name="Katayose Y."/>
            <person name="Fujisawa M."/>
            <person name="Namiki N."/>
            <person name="Mizuno H."/>
            <person name="Yamamoto K."/>
            <person name="Antonio B.A."/>
            <person name="Baba T."/>
            <person name="Sakata K."/>
            <person name="Nagamura Y."/>
            <person name="Aoki H."/>
            <person name="Arikawa K."/>
            <person name="Arita K."/>
            <person name="Bito T."/>
            <person name="Chiden Y."/>
            <person name="Fujitsuka N."/>
            <person name="Fukunaka R."/>
            <person name="Hamada M."/>
            <person name="Harada C."/>
            <person name="Hayashi A."/>
            <person name="Hijishita S."/>
            <person name="Honda M."/>
            <person name="Hosokawa S."/>
            <person name="Ichikawa Y."/>
            <person name="Idonuma A."/>
            <person name="Iijima M."/>
            <person name="Ikeda M."/>
            <person name="Ikeno M."/>
            <person name="Ito K."/>
            <person name="Ito S."/>
            <person name="Ito T."/>
            <person name="Ito Y."/>
            <person name="Ito Y."/>
            <person name="Iwabuchi A."/>
            <person name="Kamiya K."/>
            <person name="Karasawa W."/>
            <person name="Kurita K."/>
            <person name="Katagiri S."/>
            <person name="Kikuta A."/>
            <person name="Kobayashi H."/>
            <person name="Kobayashi N."/>
            <person name="Machita K."/>
            <person name="Maehara T."/>
            <person name="Masukawa M."/>
            <person name="Mizubayashi T."/>
            <person name="Mukai Y."/>
            <person name="Nagasaki H."/>
            <person name="Nagata Y."/>
            <person name="Naito S."/>
            <person name="Nakashima M."/>
            <person name="Nakama Y."/>
            <person name="Nakamichi Y."/>
            <person name="Nakamura M."/>
            <person name="Meguro A."/>
            <person name="Negishi M."/>
            <person name="Ohta I."/>
            <person name="Ohta T."/>
            <person name="Okamoto M."/>
            <person name="Ono N."/>
            <person name="Saji S."/>
            <person name="Sakaguchi M."/>
            <person name="Sakai K."/>
            <person name="Shibata M."/>
            <person name="Shimokawa T."/>
            <person name="Song J."/>
            <person name="Takazaki Y."/>
            <person name="Terasawa K."/>
            <person name="Tsugane M."/>
            <person name="Tsuji K."/>
            <person name="Ueda S."/>
            <person name="Waki K."/>
            <person name="Yamagata H."/>
            <person name="Yamamoto M."/>
            <person name="Yamamoto S."/>
            <person name="Yamane H."/>
            <person name="Yoshiki S."/>
            <person name="Yoshihara R."/>
            <person name="Yukawa K."/>
            <person name="Zhong H."/>
            <person name="Yano M."/>
            <person name="Yuan Q."/>
            <person name="Ouyang S."/>
            <person name="Liu J."/>
            <person name="Jones K.M."/>
            <person name="Gansberger K."/>
            <person name="Moffat K."/>
            <person name="Hill J."/>
            <person name="Bera J."/>
            <person name="Fadrosh D."/>
            <person name="Jin S."/>
            <person name="Johri S."/>
            <person name="Kim M."/>
            <person name="Overton L."/>
            <person name="Reardon M."/>
            <person name="Tsitrin T."/>
            <person name="Vuong H."/>
            <person name="Weaver B."/>
            <person name="Ciecko A."/>
            <person name="Tallon L."/>
            <person name="Jackson J."/>
            <person name="Pai G."/>
            <person name="Aken S.V."/>
            <person name="Utterback T."/>
            <person name="Reidmuller S."/>
            <person name="Feldblyum T."/>
            <person name="Hsiao J."/>
            <person name="Zismann V."/>
            <person name="Iobst S."/>
            <person name="de Vazeille A.R."/>
            <person name="Buell C.R."/>
            <person name="Ying K."/>
            <person name="Li Y."/>
            <person name="Lu T."/>
            <person name="Huang Y."/>
            <person name="Zhao Q."/>
            <person name="Feng Q."/>
            <person name="Zhang L."/>
            <person name="Zhu J."/>
            <person name="Weng Q."/>
            <person name="Mu J."/>
            <person name="Lu Y."/>
            <person name="Fan D."/>
            <person name="Liu Y."/>
            <person name="Guan J."/>
            <person name="Zhang Y."/>
            <person name="Yu S."/>
            <person name="Liu X."/>
            <person name="Zhang Y."/>
            <person name="Hong G."/>
            <person name="Han B."/>
            <person name="Choisne N."/>
            <person name="Demange N."/>
            <person name="Orjeda G."/>
            <person name="Samain S."/>
            <person name="Cattolico L."/>
            <person name="Pelletier E."/>
            <person name="Couloux A."/>
            <person name="Segurens B."/>
            <person name="Wincker P."/>
            <person name="D'Hont A."/>
            <person name="Scarpelli C."/>
            <person name="Weissenbach J."/>
            <person name="Salanoubat M."/>
            <person name="Quetier F."/>
            <person name="Yu Y."/>
            <person name="Kim H.R."/>
            <person name="Rambo T."/>
            <person name="Currie J."/>
            <person name="Collura K."/>
            <person name="Luo M."/>
            <person name="Yang T."/>
            <person name="Ammiraju J.S.S."/>
            <person name="Engler F."/>
            <person name="Soderlund C."/>
            <person name="Wing R.A."/>
            <person name="Palmer L.E."/>
            <person name="de la Bastide M."/>
            <person name="Spiegel L."/>
            <person name="Nascimento L."/>
            <person name="Zutavern T."/>
            <person name="O'Shaughnessy A."/>
            <person name="Dike S."/>
            <person name="Dedhia N."/>
            <person name="Preston R."/>
            <person name="Balija V."/>
            <person name="McCombie W.R."/>
            <person name="Chow T."/>
            <person name="Chen H."/>
            <person name="Chung M."/>
            <person name="Chen C."/>
            <person name="Shaw J."/>
            <person name="Wu H."/>
            <person name="Hsiao K."/>
            <person name="Chao Y."/>
            <person name="Chu M."/>
            <person name="Cheng C."/>
            <person name="Hour A."/>
            <person name="Lee P."/>
            <person name="Lin S."/>
            <person name="Lin Y."/>
            <person name="Liou J."/>
            <person name="Liu S."/>
            <person name="Hsing Y."/>
            <person name="Raghuvanshi S."/>
            <person name="Mohanty A."/>
            <person name="Bharti A.K."/>
            <person name="Gaur A."/>
            <person name="Gupta V."/>
            <person name="Kumar D."/>
            <person name="Ravi V."/>
            <person name="Vij S."/>
            <person name="Kapur A."/>
            <person name="Khurana P."/>
            <person name="Khurana P."/>
            <person name="Khurana J.P."/>
            <person name="Tyagi A.K."/>
            <person name="Gaikwad K."/>
            <person name="Singh A."/>
            <person name="Dalal V."/>
            <person name="Srivastava S."/>
            <person name="Dixit A."/>
            <person name="Pal A.K."/>
            <person name="Ghazi I.A."/>
            <person name="Yadav M."/>
            <person name="Pandit A."/>
            <person name="Bhargava A."/>
            <person name="Sureshbabu K."/>
            <person name="Batra K."/>
            <person name="Sharma T.R."/>
            <person name="Mohapatra T."/>
            <person name="Singh N.K."/>
            <person name="Messing J."/>
            <person name="Nelson A.B."/>
            <person name="Fuks G."/>
            <person name="Kavchok S."/>
            <person name="Keizer G."/>
            <person name="Linton E."/>
            <person name="Llaca V."/>
            <person name="Song R."/>
            <person name="Tanyolac B."/>
            <person name="Young S."/>
            <person name="Ho-Il K."/>
            <person name="Hahn J.H."/>
            <person name="Sangsakoo G."/>
            <person name="Vanavichit A."/>
            <person name="de Mattos Luiz.A.T."/>
            <person name="Zimmer P.D."/>
            <person name="Malone G."/>
            <person name="Dellagostin O."/>
            <person name="de Oliveira A.C."/>
            <person name="Bevan M."/>
            <person name="Bancroft I."/>
            <person name="Minx P."/>
            <person name="Cordum H."/>
            <person name="Wilson R."/>
            <person name="Cheng Z."/>
            <person name="Jin W."/>
            <person name="Jiang J."/>
            <person name="Leong S.A."/>
            <person name="Iwama H."/>
            <person name="Gojobori T."/>
            <person name="Itoh T."/>
            <person name="Niimura Y."/>
            <person name="Fujii Y."/>
            <person name="Habara T."/>
            <person name="Sakai H."/>
            <person name="Sato Y."/>
            <person name="Wilson G."/>
            <person name="Kumar K."/>
            <person name="McCouch S."/>
            <person name="Juretic N."/>
            <person name="Hoen D."/>
            <person name="Wright S."/>
            <person name="Bruskiewich R."/>
            <person name="Bureau T."/>
            <person name="Miyao A."/>
            <person name="Hirochika H."/>
            <person name="Nishikawa T."/>
            <person name="Kadowaki K."/>
            <person name="Sugiura M."/>
            <person name="Burr B."/>
            <person name="Sasaki T."/>
        </authorList>
    </citation>
    <scope>NUCLEOTIDE SEQUENCE [LARGE SCALE GENOMIC DNA]</scope>
    <source>
        <strain evidence="2">cv. Nipponbare</strain>
    </source>
</reference>
<reference evidence="1 2" key="3">
    <citation type="journal article" date="2013" name="Rice">
        <title>Improvement of the Oryza sativa Nipponbare reference genome using next generation sequence and optical map data.</title>
        <authorList>
            <person name="Kawahara Y."/>
            <person name="de la Bastide M."/>
            <person name="Hamilton J.P."/>
            <person name="Kanamori H."/>
            <person name="McCombie W.R."/>
            <person name="Ouyang S."/>
            <person name="Schwartz D.C."/>
            <person name="Tanaka T."/>
            <person name="Wu J."/>
            <person name="Zhou S."/>
            <person name="Childs K.L."/>
            <person name="Davidson R.M."/>
            <person name="Lin H."/>
            <person name="Quesada-Ocampo L."/>
            <person name="Vaillancourt B."/>
            <person name="Sakai H."/>
            <person name="Lee S.S."/>
            <person name="Kim J."/>
            <person name="Numa H."/>
            <person name="Itoh T."/>
            <person name="Buell C.R."/>
            <person name="Matsumoto T."/>
        </authorList>
    </citation>
    <scope>NUCLEOTIDE SEQUENCE [LARGE SCALE GENOMIC DNA]</scope>
    <source>
        <strain evidence="2">cv. Nipponbare</strain>
    </source>
</reference>
<reference evidence="1 2" key="2">
    <citation type="journal article" date="2013" name="Plant Cell Physiol.">
        <title>Rice Annotation Project Database (RAP-DB): an integrative and interactive database for rice genomics.</title>
        <authorList>
            <person name="Sakai H."/>
            <person name="Lee S.S."/>
            <person name="Tanaka T."/>
            <person name="Numa H."/>
            <person name="Kim J."/>
            <person name="Kawahara Y."/>
            <person name="Wakimoto H."/>
            <person name="Yang C.C."/>
            <person name="Iwamoto M."/>
            <person name="Abe T."/>
            <person name="Yamada Y."/>
            <person name="Muto A."/>
            <person name="Inokuchi H."/>
            <person name="Ikemura T."/>
            <person name="Matsumoto T."/>
            <person name="Sasaki T."/>
            <person name="Itoh T."/>
        </authorList>
    </citation>
    <scope>NUCLEOTIDE SEQUENCE [LARGE SCALE GENOMIC DNA]</scope>
    <source>
        <strain evidence="2">cv. Nipponbare</strain>
    </source>
</reference>
<evidence type="ECO:0000313" key="1">
    <source>
        <dbReference type="EMBL" id="BAT17655.1"/>
    </source>
</evidence>
<organism evidence="1 2">
    <name type="scientific">Oryza sativa subsp. japonica</name>
    <name type="common">Rice</name>
    <dbReference type="NCBI Taxonomy" id="39947"/>
    <lineage>
        <taxon>Eukaryota</taxon>
        <taxon>Viridiplantae</taxon>
        <taxon>Streptophyta</taxon>
        <taxon>Embryophyta</taxon>
        <taxon>Tracheophyta</taxon>
        <taxon>Spermatophyta</taxon>
        <taxon>Magnoliopsida</taxon>
        <taxon>Liliopsida</taxon>
        <taxon>Poales</taxon>
        <taxon>Poaceae</taxon>
        <taxon>BOP clade</taxon>
        <taxon>Oryzoideae</taxon>
        <taxon>Oryzeae</taxon>
        <taxon>Oryzinae</taxon>
        <taxon>Oryza</taxon>
        <taxon>Oryza sativa</taxon>
    </lineage>
</organism>